<dbReference type="EMBL" id="LSBH01000008">
    <property type="protein sequence ID" value="OAQ75467.1"/>
    <property type="molecule type" value="Genomic_DNA"/>
</dbReference>
<keyword evidence="8" id="KW-1185">Reference proteome</keyword>
<evidence type="ECO:0000313" key="2">
    <source>
        <dbReference type="EMBL" id="KAK4087024.1"/>
    </source>
</evidence>
<dbReference type="InterPro" id="IPR053863">
    <property type="entry name" value="Glyoxy/Ble-like_N"/>
</dbReference>
<keyword evidence="5" id="KW-0560">Oxidoreductase</keyword>
<dbReference type="OMA" id="TEIPNDM"/>
<name>A0A179GT56_PURLI</name>
<dbReference type="Proteomes" id="UP001287286">
    <property type="component" value="Unassembled WGS sequence"/>
</dbReference>
<dbReference type="EMBL" id="LSBI01000009">
    <property type="protein sequence ID" value="OAQ81094.1"/>
    <property type="molecule type" value="Genomic_DNA"/>
</dbReference>
<sequence length="144" mass="15902">MAETSECPNKLGEICWLEIPVHDAARAQKLFADVFGWEFHADAMPAGRDGIVSFHMFSSQGKALNGALNLLEEGYQATKYGKLDKEVLPPLATFCVDECNATLEKVKSHGGKMQCPKTEIPNDMGFYARFTDTEGNVIGIWSQK</sequence>
<dbReference type="SUPFAM" id="SSF54593">
    <property type="entry name" value="Glyoxalase/Bleomycin resistance protein/Dihydroxybiphenyl dioxygenase"/>
    <property type="match status" value="1"/>
</dbReference>
<dbReference type="PROSITE" id="PS51819">
    <property type="entry name" value="VOC"/>
    <property type="match status" value="1"/>
</dbReference>
<evidence type="ECO:0000313" key="7">
    <source>
        <dbReference type="Proteomes" id="UP000245956"/>
    </source>
</evidence>
<keyword evidence="4" id="KW-0456">Lyase</keyword>
<dbReference type="InterPro" id="IPR037523">
    <property type="entry name" value="VOC_core"/>
</dbReference>
<dbReference type="AlphaFoldDB" id="A0A179GT56"/>
<evidence type="ECO:0000313" key="5">
    <source>
        <dbReference type="EMBL" id="PWI75932.1"/>
    </source>
</evidence>
<dbReference type="Proteomes" id="UP000245956">
    <property type="component" value="Unassembled WGS sequence"/>
</dbReference>
<reference evidence="5 7" key="2">
    <citation type="journal article" date="2016" name="Front. Microbiol.">
        <title>Genome and transcriptome sequences reveal the specific parasitism of the nematophagous Purpureocillium lilacinum 36-1.</title>
        <authorList>
            <person name="Xie J."/>
            <person name="Li S."/>
            <person name="Mo C."/>
            <person name="Xiao X."/>
            <person name="Peng D."/>
            <person name="Wang G."/>
            <person name="Xiao Y."/>
        </authorList>
    </citation>
    <scope>NUCLEOTIDE SEQUENCE [LARGE SCALE GENOMIC DNA]</scope>
    <source>
        <strain evidence="5 7">36-1</strain>
    </source>
</reference>
<dbReference type="KEGG" id="plj:28891667"/>
<evidence type="ECO:0000313" key="4">
    <source>
        <dbReference type="EMBL" id="OAQ81094.1"/>
    </source>
</evidence>
<dbReference type="GeneID" id="28891667"/>
<dbReference type="PANTHER" id="PTHR33993">
    <property type="entry name" value="GLYOXALASE-RELATED"/>
    <property type="match status" value="1"/>
</dbReference>
<dbReference type="EMBL" id="JAWRVI010000035">
    <property type="protein sequence ID" value="KAK4087024.1"/>
    <property type="molecule type" value="Genomic_DNA"/>
</dbReference>
<dbReference type="Pfam" id="PF22677">
    <property type="entry name" value="Ble-like_N"/>
    <property type="match status" value="1"/>
</dbReference>
<dbReference type="GO" id="GO:0016829">
    <property type="term" value="F:lyase activity"/>
    <property type="evidence" value="ECO:0007669"/>
    <property type="project" value="UniProtKB-KW"/>
</dbReference>
<keyword evidence="5" id="KW-0223">Dioxygenase</keyword>
<evidence type="ECO:0000259" key="1">
    <source>
        <dbReference type="PROSITE" id="PS51819"/>
    </source>
</evidence>
<dbReference type="Proteomes" id="UP000078240">
    <property type="component" value="Unassembled WGS sequence"/>
</dbReference>
<feature type="domain" description="VOC" evidence="1">
    <location>
        <begin position="13"/>
        <end position="143"/>
    </location>
</feature>
<dbReference type="Proteomes" id="UP000078340">
    <property type="component" value="Unassembled WGS sequence"/>
</dbReference>
<dbReference type="EMBL" id="LCWV01000002">
    <property type="protein sequence ID" value="PWI75932.1"/>
    <property type="molecule type" value="Genomic_DNA"/>
</dbReference>
<reference evidence="2 8" key="5">
    <citation type="journal article" date="2024" name="Microbiol. Resour. Announc.">
        <title>Genome annotations for the ascomycete fungi Trichoderma harzianum, Trichoderma aggressivum, and Purpureocillium lilacinum.</title>
        <authorList>
            <person name="Beijen E.P.W."/>
            <person name="Ohm R.A."/>
        </authorList>
    </citation>
    <scope>NUCLEOTIDE SEQUENCE [LARGE SCALE GENOMIC DNA]</scope>
    <source>
        <strain evidence="2 8">CBS 150709</strain>
    </source>
</reference>
<reference evidence="2" key="4">
    <citation type="submission" date="2023-11" db="EMBL/GenBank/DDBJ databases">
        <authorList>
            <person name="Beijen E."/>
            <person name="Ohm R.A."/>
        </authorList>
    </citation>
    <scope>NUCLEOTIDE SEQUENCE</scope>
    <source>
        <strain evidence="2">CBS 150709</strain>
    </source>
</reference>
<dbReference type="Gene3D" id="3.10.180.10">
    <property type="entry name" value="2,3-Dihydroxybiphenyl 1,2-Dioxygenase, domain 1"/>
    <property type="match status" value="1"/>
</dbReference>
<dbReference type="InterPro" id="IPR052164">
    <property type="entry name" value="Anthracycline_SecMetBiosynth"/>
</dbReference>
<evidence type="ECO:0000313" key="6">
    <source>
        <dbReference type="Proteomes" id="UP000078340"/>
    </source>
</evidence>
<evidence type="ECO:0000313" key="3">
    <source>
        <dbReference type="EMBL" id="OAQ75467.1"/>
    </source>
</evidence>
<proteinExistence type="predicted"/>
<dbReference type="RefSeq" id="XP_018174938.1">
    <property type="nucleotide sequence ID" value="XM_018326618.1"/>
</dbReference>
<dbReference type="OrthoDB" id="447346at2759"/>
<dbReference type="InterPro" id="IPR029068">
    <property type="entry name" value="Glyas_Bleomycin-R_OHBP_Dase"/>
</dbReference>
<evidence type="ECO:0000313" key="8">
    <source>
        <dbReference type="Proteomes" id="UP001287286"/>
    </source>
</evidence>
<accession>A0A179GT56</accession>
<comment type="caution">
    <text evidence="4">The sequence shown here is derived from an EMBL/GenBank/DDBJ whole genome shotgun (WGS) entry which is preliminary data.</text>
</comment>
<reference evidence="4 6" key="3">
    <citation type="submission" date="2016-02" db="EMBL/GenBank/DDBJ databases">
        <title>Biosynthesis of antibiotic leucinostatins and their inhibition on Phytophthora in bio-control Purpureocillium lilacinum.</title>
        <authorList>
            <person name="Wang G."/>
            <person name="Liu Z."/>
            <person name="Lin R."/>
            <person name="Li E."/>
            <person name="Mao Z."/>
            <person name="Ling J."/>
            <person name="Yin W."/>
            <person name="Xie B."/>
        </authorList>
    </citation>
    <scope>NUCLEOTIDE SEQUENCE [LARGE SCALE GENOMIC DNA]</scope>
    <source>
        <strain evidence="3">PLBJ-1</strain>
        <strain evidence="4">PLFJ-1</strain>
    </source>
</reference>
<protein>
    <submittedName>
        <fullName evidence="5">Glyoxalase/bleomycin resistance protein/dioxygenase</fullName>
    </submittedName>
    <submittedName>
        <fullName evidence="4">Lactoylglutathione lyase family protein</fullName>
    </submittedName>
</protein>
<gene>
    <name evidence="5" type="ORF">PCL_06590</name>
    <name evidence="2" type="ORF">Purlil1_8543</name>
    <name evidence="3" type="ORF">VFPBJ_09440</name>
    <name evidence="4" type="ORF">VFPFJ_09549</name>
</gene>
<dbReference type="CDD" id="cd07247">
    <property type="entry name" value="SgaA_N_like"/>
    <property type="match status" value="1"/>
</dbReference>
<dbReference type="GO" id="GO:0051213">
    <property type="term" value="F:dioxygenase activity"/>
    <property type="evidence" value="ECO:0007669"/>
    <property type="project" value="UniProtKB-KW"/>
</dbReference>
<organism evidence="4 6">
    <name type="scientific">Purpureocillium lilacinum</name>
    <name type="common">Paecilomyces lilacinus</name>
    <dbReference type="NCBI Taxonomy" id="33203"/>
    <lineage>
        <taxon>Eukaryota</taxon>
        <taxon>Fungi</taxon>
        <taxon>Dikarya</taxon>
        <taxon>Ascomycota</taxon>
        <taxon>Pezizomycotina</taxon>
        <taxon>Sordariomycetes</taxon>
        <taxon>Hypocreomycetidae</taxon>
        <taxon>Hypocreales</taxon>
        <taxon>Ophiocordycipitaceae</taxon>
        <taxon>Purpureocillium</taxon>
    </lineage>
</organism>
<reference evidence="5" key="1">
    <citation type="submission" date="2015-05" db="EMBL/GenBank/DDBJ databases">
        <authorList>
            <person name="Wang D.B."/>
            <person name="Wang M."/>
        </authorList>
    </citation>
    <scope>NUCLEOTIDE SEQUENCE</scope>
    <source>
        <strain evidence="5">36-1</strain>
    </source>
</reference>